<sequence>MDSPPEFICRQENVDLSLNPPCVDLVSHCPVSGSDCRTTMNFYKNSNSCCIGVKH</sequence>
<organism evidence="1">
    <name type="scientific">Aquilaria malaccensis</name>
    <dbReference type="NCBI Taxonomy" id="223753"/>
    <lineage>
        <taxon>Eukaryota</taxon>
        <taxon>Viridiplantae</taxon>
        <taxon>Streptophyta</taxon>
        <taxon>Embryophyta</taxon>
        <taxon>Tracheophyta</taxon>
        <taxon>Spermatophyta</taxon>
        <taxon>Magnoliopsida</taxon>
        <taxon>eudicotyledons</taxon>
        <taxon>Gunneridae</taxon>
        <taxon>Pentapetalae</taxon>
        <taxon>rosids</taxon>
        <taxon>malvids</taxon>
        <taxon>Malvales</taxon>
        <taxon>Thymelaeaceae</taxon>
        <taxon>Aquilaria</taxon>
    </lineage>
</organism>
<dbReference type="EMBL" id="MK751349">
    <property type="protein sequence ID" value="QDF43983.1"/>
    <property type="molecule type" value="mRNA"/>
</dbReference>
<dbReference type="AlphaFoldDB" id="A0A4Y6GP12"/>
<protein>
    <submittedName>
        <fullName evidence="1">MAPK3</fullName>
        <ecNumber evidence="1">2.7.11.24</ecNumber>
    </submittedName>
</protein>
<dbReference type="EC" id="2.7.11.24" evidence="1"/>
<evidence type="ECO:0000313" key="1">
    <source>
        <dbReference type="EMBL" id="QDF43983.1"/>
    </source>
</evidence>
<reference evidence="1" key="1">
    <citation type="submission" date="2019-04" db="EMBL/GenBank/DDBJ databases">
        <authorList>
            <person name="Islam M.R."/>
            <person name="Banu S."/>
        </authorList>
    </citation>
    <scope>NUCLEOTIDE SEQUENCE</scope>
    <source>
        <strain evidence="1">TDF-48</strain>
    </source>
</reference>
<dbReference type="GO" id="GO:0004707">
    <property type="term" value="F:MAP kinase activity"/>
    <property type="evidence" value="ECO:0007669"/>
    <property type="project" value="UniProtKB-EC"/>
</dbReference>
<gene>
    <name evidence="1" type="primary">MAPK3</name>
</gene>
<keyword evidence="1" id="KW-0808">Transferase</keyword>
<accession>A0A4Y6GP12</accession>
<name>A0A4Y6GP12_9ROSI</name>
<proteinExistence type="evidence at transcript level"/>